<keyword evidence="5" id="KW-1185">Reference proteome</keyword>
<accession>A0AAW0E1Z7</accession>
<dbReference type="InterPro" id="IPR046496">
    <property type="entry name" value="DUF6589"/>
</dbReference>
<keyword evidence="2" id="KW-0812">Transmembrane</keyword>
<dbReference type="Pfam" id="PF20231">
    <property type="entry name" value="DUF6589"/>
    <property type="match status" value="1"/>
</dbReference>
<organism evidence="4 5">
    <name type="scientific">Favolaschia claudopus</name>
    <dbReference type="NCBI Taxonomy" id="2862362"/>
    <lineage>
        <taxon>Eukaryota</taxon>
        <taxon>Fungi</taxon>
        <taxon>Dikarya</taxon>
        <taxon>Basidiomycota</taxon>
        <taxon>Agaricomycotina</taxon>
        <taxon>Agaricomycetes</taxon>
        <taxon>Agaricomycetidae</taxon>
        <taxon>Agaricales</taxon>
        <taxon>Marasmiineae</taxon>
        <taxon>Mycenaceae</taxon>
        <taxon>Favolaschia</taxon>
    </lineage>
</organism>
<feature type="compositionally biased region" description="Basic residues" evidence="1">
    <location>
        <begin position="783"/>
        <end position="793"/>
    </location>
</feature>
<feature type="region of interest" description="Disordered" evidence="1">
    <location>
        <begin position="764"/>
        <end position="801"/>
    </location>
</feature>
<evidence type="ECO:0000256" key="1">
    <source>
        <dbReference type="SAM" id="MobiDB-lite"/>
    </source>
</evidence>
<dbReference type="Proteomes" id="UP001362999">
    <property type="component" value="Unassembled WGS sequence"/>
</dbReference>
<protein>
    <recommendedName>
        <fullName evidence="3">DUF6589 domain-containing protein</fullName>
    </recommendedName>
</protein>
<evidence type="ECO:0000259" key="3">
    <source>
        <dbReference type="Pfam" id="PF20231"/>
    </source>
</evidence>
<evidence type="ECO:0000313" key="4">
    <source>
        <dbReference type="EMBL" id="KAK7059354.1"/>
    </source>
</evidence>
<dbReference type="EMBL" id="JAWWNJ010000003">
    <property type="protein sequence ID" value="KAK7059354.1"/>
    <property type="molecule type" value="Genomic_DNA"/>
</dbReference>
<feature type="compositionally biased region" description="Acidic residues" evidence="1">
    <location>
        <begin position="287"/>
        <end position="316"/>
    </location>
</feature>
<comment type="caution">
    <text evidence="4">The sequence shown here is derived from an EMBL/GenBank/DDBJ whole genome shotgun (WGS) entry which is preliminary data.</text>
</comment>
<sequence>MHPFPLPPLRKMIDTSTQTETVTEVVNLPNQLAIDFASNIFDGIIPQTEIGGRQRNKFKWPLGVKIGAEDRLLVVFRAIKRAGFPTLGAFFAQAFDNNTIYNKHPTVYHTLASFLQAKEHSIAHHPVAIVDLIFRHRKSQEFINGSAVDPNFALPRYSHPPSSRFNTVLGELSRENTTRNALINWSLHRMIERIEKETRELLKPQHGFMHRPKDPAITWDGLLAWSLKQSQETIAANAPAIFTLLTTIAVNKNARRKLKAMVEVINEEPGENLHDGLPFFQSMSDDPPIEENERNEEEEEEEDEEGHASEDKDEELPEATSIFDKVGHRDPWQAVTVVILVLLFFRNRFALMLPILIGVFAFACNANRELISVLCRLGLSISYSALLAQLHVLGADSAEQLRLFGAFNEITGPAFLVLFDNVNKMQRAWRATLGRKSEVKSGTASTIIGLVGVRPGALLSEPLNKAVSEGKRGALTVKQLRDDIDWDHIRGVGAGHVLRVWLKYIPSLACHRAAVEGIFKEEFQKHRLQLRKSDIRSTRITNIDESTTTGAASVLQNLIIGQLGIVPTSLHRWLVMICGDQLSIDRIRKIKHYARKFLTPFTRHEWALPVIQLWHLKWNWQKAIFRLHWHRDLGKDIFGLHHDCELLDRGKFNPDKCDFYPAHHILEDRFDAVLLDALRLICQEETGVTYGAEVKLTDALSKYFDPDGGLYECSFDKLRQLAGTVYRRYMCTAASEDALGHAQRDTEVYGPAWTAPINEESEDEDAADMMPSLAPLGSSSKPAPRKKQKKSRAKASAQPKRNFSSGDQVLVNLCQFMRVTFWYLELSAAIAEGDIGRVFEVVKLLRFSFWGAGSTNYGNELLELACNFLYEWSDDLRLTVLENYLVNPTGRIGYWLELDLLQEHFNFWIKALFNSKSHDFDGKHLSEAVGLNITGISKIREQFPGLFGLKKNGQKHRKTVAIDDVNRLGAHFRDQHILEWESGRNQPYLVGNEFAEGDSVLNSGTLKSFLARTMSGGSVQQGESEMDNGNGQDLLERPPCPATLIDGVMDVDVFVTGASEA</sequence>
<keyword evidence="2" id="KW-1133">Transmembrane helix</keyword>
<name>A0AAW0E1Z7_9AGAR</name>
<gene>
    <name evidence="4" type="ORF">R3P38DRAFT_3303369</name>
</gene>
<feature type="transmembrane region" description="Helical" evidence="2">
    <location>
        <begin position="335"/>
        <end position="363"/>
    </location>
</feature>
<feature type="domain" description="DUF6589" evidence="3">
    <location>
        <begin position="472"/>
        <end position="956"/>
    </location>
</feature>
<evidence type="ECO:0000313" key="5">
    <source>
        <dbReference type="Proteomes" id="UP001362999"/>
    </source>
</evidence>
<reference evidence="4 5" key="1">
    <citation type="journal article" date="2024" name="J Genomics">
        <title>Draft genome sequencing and assembly of Favolaschia claudopus CIRM-BRFM 2984 isolated from oak limbs.</title>
        <authorList>
            <person name="Navarro D."/>
            <person name="Drula E."/>
            <person name="Chaduli D."/>
            <person name="Cazenave R."/>
            <person name="Ahrendt S."/>
            <person name="Wang J."/>
            <person name="Lipzen A."/>
            <person name="Daum C."/>
            <person name="Barry K."/>
            <person name="Grigoriev I.V."/>
            <person name="Favel A."/>
            <person name="Rosso M.N."/>
            <person name="Martin F."/>
        </authorList>
    </citation>
    <scope>NUCLEOTIDE SEQUENCE [LARGE SCALE GENOMIC DNA]</scope>
    <source>
        <strain evidence="4 5">CIRM-BRFM 2984</strain>
    </source>
</reference>
<evidence type="ECO:0000256" key="2">
    <source>
        <dbReference type="SAM" id="Phobius"/>
    </source>
</evidence>
<proteinExistence type="predicted"/>
<dbReference type="AlphaFoldDB" id="A0AAW0E1Z7"/>
<keyword evidence="2" id="KW-0472">Membrane</keyword>
<feature type="region of interest" description="Disordered" evidence="1">
    <location>
        <begin position="272"/>
        <end position="316"/>
    </location>
</feature>